<dbReference type="EMBL" id="BACD03000070">
    <property type="protein sequence ID" value="GAO52470.1"/>
    <property type="molecule type" value="Genomic_DNA"/>
</dbReference>
<evidence type="ECO:0000313" key="5">
    <source>
        <dbReference type="Proteomes" id="UP000033140"/>
    </source>
</evidence>
<feature type="domain" description="Myb-like" evidence="2">
    <location>
        <begin position="618"/>
        <end position="656"/>
    </location>
</feature>
<sequence>MSGWWSRSGAPCPEKPAFDLTVEKRCINHNPNTTTQLHDETSSIDVQRSNKPCAFSCCIKRVSSSLYSSCTNFEGTGRTDDVIMSDNDSLPDVDSAIHPGHPPEENLDPELMLDLINDLSAESKRILDLLLDDTVNFEPRVREMHEDGPKSRRFALFLRRFADTQQYFSSGTTFIDVEKVLSYLDDEEEGVAKHRTMLRMANYASLASSVLTQTNPDSMTDRYEALIETDDVFPEYFGASMKLAAPISVEIRTQLFISMMALALAPEEEDPNVPQFIVEAFNRPGARKPTGQFAKLCAARMKVLQDIDWKDDEAALACLQKYSWFRFVAIVWAFAKERVEELEQEGEDFSEGEYSDEEVGEEALAPDVVEYLLEPGRIARRSLGAVEIEATLQQETQARVDVFEDQPEVVEAFDEEEEEPPKELTLKGRQSPRKKGSLLDRQETAEKVTFESQGSPTPGRSAGPAPRRSQRKRGKQPEESDAEGFNDDIVPNQDKTNKRRKGSKRRQEEEGALAAVNEEDVDLDATQVERENGDTEEIAQREGWEDELDPPTTEETQKKPKVEFKQRREDDQHDEADEDENEDEGDQQRPREGSLTVSDLHRARGRANALSRRRAAARPRQTRTPWSLEEESCLLSALQRYGCQWALIEKKHGRTGSVDQVLRERGQVSLKDKARNMKLAFLRAGGEVPWELRAVTGRVQVEVGVEADDRADEEAKGEEEEEEVEEDA</sequence>
<organism evidence="4 5">
    <name type="scientific">Saitoella complicata (strain BCRC 22490 / CBS 7301 / JCM 7358 / NBRC 10748 / NRRL Y-17804)</name>
    <dbReference type="NCBI Taxonomy" id="698492"/>
    <lineage>
        <taxon>Eukaryota</taxon>
        <taxon>Fungi</taxon>
        <taxon>Dikarya</taxon>
        <taxon>Ascomycota</taxon>
        <taxon>Taphrinomycotina</taxon>
        <taxon>Taphrinomycotina incertae sedis</taxon>
        <taxon>Saitoella</taxon>
    </lineage>
</organism>
<dbReference type="CDD" id="cd11660">
    <property type="entry name" value="SANT_TRF"/>
    <property type="match status" value="1"/>
</dbReference>
<accession>A0A0E9NSQ3</accession>
<dbReference type="PANTHER" id="PTHR47807:SF1">
    <property type="entry name" value="PROTEIN TBF1"/>
    <property type="match status" value="1"/>
</dbReference>
<evidence type="ECO:0000256" key="1">
    <source>
        <dbReference type="SAM" id="MobiDB-lite"/>
    </source>
</evidence>
<dbReference type="AlphaFoldDB" id="A0A0E9NSQ3"/>
<dbReference type="InterPro" id="IPR001005">
    <property type="entry name" value="SANT/Myb"/>
</dbReference>
<keyword evidence="5" id="KW-1185">Reference proteome</keyword>
<feature type="region of interest" description="Disordered" evidence="1">
    <location>
        <begin position="412"/>
        <end position="628"/>
    </location>
</feature>
<evidence type="ECO:0000259" key="2">
    <source>
        <dbReference type="PROSITE" id="PS50090"/>
    </source>
</evidence>
<reference evidence="4 5" key="3">
    <citation type="journal article" date="2015" name="Genome Announc.">
        <title>Draft Genome Sequence of the Archiascomycetous Yeast Saitoella complicata.</title>
        <authorList>
            <person name="Yamauchi K."/>
            <person name="Kondo S."/>
            <person name="Hamamoto M."/>
            <person name="Takahashi Y."/>
            <person name="Ogura Y."/>
            <person name="Hayashi T."/>
            <person name="Nishida H."/>
        </authorList>
    </citation>
    <scope>NUCLEOTIDE SEQUENCE [LARGE SCALE GENOMIC DNA]</scope>
    <source>
        <strain evidence="4 5">NRRL Y-17804</strain>
    </source>
</reference>
<dbReference type="InterPro" id="IPR052833">
    <property type="entry name" value="Telomeric_DNA-bd_trans-reg"/>
</dbReference>
<feature type="compositionally biased region" description="Acidic residues" evidence="1">
    <location>
        <begin position="572"/>
        <end position="585"/>
    </location>
</feature>
<dbReference type="PROSITE" id="PS50090">
    <property type="entry name" value="MYB_LIKE"/>
    <property type="match status" value="1"/>
</dbReference>
<feature type="domain" description="HTH myb-type" evidence="3">
    <location>
        <begin position="618"/>
        <end position="674"/>
    </location>
</feature>
<feature type="compositionally biased region" description="Basic and acidic residues" evidence="1">
    <location>
        <begin position="527"/>
        <end position="543"/>
    </location>
</feature>
<dbReference type="GO" id="GO:0003691">
    <property type="term" value="F:double-stranded telomeric DNA binding"/>
    <property type="evidence" value="ECO:0007669"/>
    <property type="project" value="TreeGrafter"/>
</dbReference>
<feature type="compositionally biased region" description="Basic and acidic residues" evidence="1">
    <location>
        <begin position="555"/>
        <end position="571"/>
    </location>
</feature>
<evidence type="ECO:0000313" key="4">
    <source>
        <dbReference type="EMBL" id="GAO52470.1"/>
    </source>
</evidence>
<evidence type="ECO:0000259" key="3">
    <source>
        <dbReference type="PROSITE" id="PS51294"/>
    </source>
</evidence>
<proteinExistence type="predicted"/>
<comment type="caution">
    <text evidence="4">The sequence shown here is derived from an EMBL/GenBank/DDBJ whole genome shotgun (WGS) entry which is preliminary data.</text>
</comment>
<protein>
    <submittedName>
        <fullName evidence="4">Uncharacterized protein</fullName>
    </submittedName>
</protein>
<dbReference type="SMART" id="SM00717">
    <property type="entry name" value="SANT"/>
    <property type="match status" value="1"/>
</dbReference>
<feature type="compositionally biased region" description="Basic and acidic residues" evidence="1">
    <location>
        <begin position="437"/>
        <end position="449"/>
    </location>
</feature>
<dbReference type="STRING" id="698492.A0A0E9NSQ3"/>
<feature type="compositionally biased region" description="Basic residues" evidence="1">
    <location>
        <begin position="611"/>
        <end position="621"/>
    </location>
</feature>
<dbReference type="InterPro" id="IPR009057">
    <property type="entry name" value="Homeodomain-like_sf"/>
</dbReference>
<dbReference type="PANTHER" id="PTHR47807">
    <property type="entry name" value="PROTEIN TBF1"/>
    <property type="match status" value="1"/>
</dbReference>
<feature type="region of interest" description="Disordered" evidence="1">
    <location>
        <begin position="704"/>
        <end position="728"/>
    </location>
</feature>
<dbReference type="SUPFAM" id="SSF46689">
    <property type="entry name" value="Homeodomain-like"/>
    <property type="match status" value="1"/>
</dbReference>
<dbReference type="InterPro" id="IPR017930">
    <property type="entry name" value="Myb_dom"/>
</dbReference>
<reference evidence="4 5" key="1">
    <citation type="journal article" date="2011" name="J. Gen. Appl. Microbiol.">
        <title>Draft genome sequencing of the enigmatic yeast Saitoella complicata.</title>
        <authorList>
            <person name="Nishida H."/>
            <person name="Hamamoto M."/>
            <person name="Sugiyama J."/>
        </authorList>
    </citation>
    <scope>NUCLEOTIDE SEQUENCE [LARGE SCALE GENOMIC DNA]</scope>
    <source>
        <strain evidence="4 5">NRRL Y-17804</strain>
    </source>
</reference>
<reference evidence="4 5" key="2">
    <citation type="journal article" date="2014" name="J. Gen. Appl. Microbiol.">
        <title>The early diverging ascomycetous budding yeast Saitoella complicata has three histone deacetylases belonging to the Clr6, Hos2, and Rpd3 lineages.</title>
        <authorList>
            <person name="Nishida H."/>
            <person name="Matsumoto T."/>
            <person name="Kondo S."/>
            <person name="Hamamoto M."/>
            <person name="Yoshikawa H."/>
        </authorList>
    </citation>
    <scope>NUCLEOTIDE SEQUENCE [LARGE SCALE GENOMIC DNA]</scope>
    <source>
        <strain evidence="4 5">NRRL Y-17804</strain>
    </source>
</reference>
<feature type="compositionally biased region" description="Acidic residues" evidence="1">
    <location>
        <begin position="705"/>
        <end position="728"/>
    </location>
</feature>
<dbReference type="GO" id="GO:0010833">
    <property type="term" value="P:telomere maintenance via telomere lengthening"/>
    <property type="evidence" value="ECO:0007669"/>
    <property type="project" value="TreeGrafter"/>
</dbReference>
<dbReference type="PROSITE" id="PS51294">
    <property type="entry name" value="HTH_MYB"/>
    <property type="match status" value="1"/>
</dbReference>
<gene>
    <name evidence="4" type="ORF">G7K_6545-t1</name>
</gene>
<name>A0A0E9NSQ3_SAICN</name>
<dbReference type="OMA" id="VEKRCIN"/>
<dbReference type="Gene3D" id="1.10.10.60">
    <property type="entry name" value="Homeodomain-like"/>
    <property type="match status" value="1"/>
</dbReference>
<dbReference type="Proteomes" id="UP000033140">
    <property type="component" value="Unassembled WGS sequence"/>
</dbReference>